<name>A0A0F9AKG4_9ZZZZ</name>
<feature type="non-terminal residue" evidence="1">
    <location>
        <position position="1"/>
    </location>
</feature>
<protein>
    <submittedName>
        <fullName evidence="1">Uncharacterized protein</fullName>
    </submittedName>
</protein>
<dbReference type="InterPro" id="IPR013785">
    <property type="entry name" value="Aldolase_TIM"/>
</dbReference>
<dbReference type="Gene3D" id="3.20.20.70">
    <property type="entry name" value="Aldolase class I"/>
    <property type="match status" value="1"/>
</dbReference>
<organism evidence="1">
    <name type="scientific">marine sediment metagenome</name>
    <dbReference type="NCBI Taxonomy" id="412755"/>
    <lineage>
        <taxon>unclassified sequences</taxon>
        <taxon>metagenomes</taxon>
        <taxon>ecological metagenomes</taxon>
    </lineage>
</organism>
<reference evidence="1" key="1">
    <citation type="journal article" date="2015" name="Nature">
        <title>Complex archaea that bridge the gap between prokaryotes and eukaryotes.</title>
        <authorList>
            <person name="Spang A."/>
            <person name="Saw J.H."/>
            <person name="Jorgensen S.L."/>
            <person name="Zaremba-Niedzwiedzka K."/>
            <person name="Martijn J."/>
            <person name="Lind A.E."/>
            <person name="van Eijk R."/>
            <person name="Schleper C."/>
            <person name="Guy L."/>
            <person name="Ettema T.J."/>
        </authorList>
    </citation>
    <scope>NUCLEOTIDE SEQUENCE</scope>
</reference>
<evidence type="ECO:0000313" key="1">
    <source>
        <dbReference type="EMBL" id="KKL09860.1"/>
    </source>
</evidence>
<dbReference type="SUPFAM" id="SSF51569">
    <property type="entry name" value="Aldolase"/>
    <property type="match status" value="1"/>
</dbReference>
<dbReference type="AlphaFoldDB" id="A0A0F9AKG4"/>
<gene>
    <name evidence="1" type="ORF">LCGC14_2561670</name>
</gene>
<accession>A0A0F9AKG4</accession>
<comment type="caution">
    <text evidence="1">The sequence shown here is derived from an EMBL/GenBank/DDBJ whole genome shotgun (WGS) entry which is preliminary data.</text>
</comment>
<sequence length="199" mass="23622">ILDLAPNTHKNSIYDIKQMIDAIVEIDTHKHSIVWKHQLFQKSDINVVLDRVVFAKAYDYAKNKGYKTTASVFDLPSLAYLMQFEIPFIKIACNEKYYWLIDEIPRKYMIYASRNKQHLLFYHDAKIKKLSCIPHYPAKIEEYEDLPKKYISDHTAGLDLWHEYKPEIWEKHYVLHKNKADNPDSGEFACTPEEMRLIL</sequence>
<proteinExistence type="predicted"/>
<dbReference type="EMBL" id="LAZR01042299">
    <property type="protein sequence ID" value="KKL09860.1"/>
    <property type="molecule type" value="Genomic_DNA"/>
</dbReference>